<organism evidence="1">
    <name type="scientific">viral metagenome</name>
    <dbReference type="NCBI Taxonomy" id="1070528"/>
    <lineage>
        <taxon>unclassified sequences</taxon>
        <taxon>metagenomes</taxon>
        <taxon>organismal metagenomes</taxon>
    </lineage>
</organism>
<accession>A0A6C0CQU8</accession>
<proteinExistence type="predicted"/>
<sequence length="132" mass="13841">MSDKPIYANLQSPYPITNFVQQKFGMIEVDACGRSSMIMHGDMLIDGGIKSNVSLAAASLLFNGPQLAISASQLSLSASILNVSGLSVAYAQSASSTSLAPAFALPRGFSGNLYLTPIQNASAQVMYVLCMN</sequence>
<dbReference type="AlphaFoldDB" id="A0A6C0CQU8"/>
<evidence type="ECO:0000313" key="1">
    <source>
        <dbReference type="EMBL" id="QHT06831.1"/>
    </source>
</evidence>
<dbReference type="EMBL" id="MN739476">
    <property type="protein sequence ID" value="QHT06831.1"/>
    <property type="molecule type" value="Genomic_DNA"/>
</dbReference>
<name>A0A6C0CQU8_9ZZZZ</name>
<reference evidence="1" key="1">
    <citation type="journal article" date="2020" name="Nature">
        <title>Giant virus diversity and host interactions through global metagenomics.</title>
        <authorList>
            <person name="Schulz F."/>
            <person name="Roux S."/>
            <person name="Paez-Espino D."/>
            <person name="Jungbluth S."/>
            <person name="Walsh D.A."/>
            <person name="Denef V.J."/>
            <person name="McMahon K.D."/>
            <person name="Konstantinidis K.T."/>
            <person name="Eloe-Fadrosh E.A."/>
            <person name="Kyrpides N.C."/>
            <person name="Woyke T."/>
        </authorList>
    </citation>
    <scope>NUCLEOTIDE SEQUENCE</scope>
    <source>
        <strain evidence="1">GVMAG-M-3300021473-15</strain>
    </source>
</reference>
<protein>
    <submittedName>
        <fullName evidence="1">Uncharacterized protein</fullName>
    </submittedName>
</protein>